<dbReference type="AlphaFoldDB" id="A0A504YE14"/>
<organism evidence="2 3">
    <name type="scientific">Fasciola gigantica</name>
    <name type="common">Giant liver fluke</name>
    <dbReference type="NCBI Taxonomy" id="46835"/>
    <lineage>
        <taxon>Eukaryota</taxon>
        <taxon>Metazoa</taxon>
        <taxon>Spiralia</taxon>
        <taxon>Lophotrochozoa</taxon>
        <taxon>Platyhelminthes</taxon>
        <taxon>Trematoda</taxon>
        <taxon>Digenea</taxon>
        <taxon>Plagiorchiida</taxon>
        <taxon>Echinostomata</taxon>
        <taxon>Echinostomatoidea</taxon>
        <taxon>Fasciolidae</taxon>
        <taxon>Fasciola</taxon>
    </lineage>
</organism>
<evidence type="ECO:0000256" key="1">
    <source>
        <dbReference type="SAM" id="Phobius"/>
    </source>
</evidence>
<evidence type="ECO:0000313" key="3">
    <source>
        <dbReference type="Proteomes" id="UP000316759"/>
    </source>
</evidence>
<gene>
    <name evidence="2" type="ORF">FGIG_10157</name>
</gene>
<keyword evidence="1" id="KW-0472">Membrane</keyword>
<keyword evidence="1" id="KW-1133">Transmembrane helix</keyword>
<keyword evidence="1" id="KW-0812">Transmembrane</keyword>
<accession>A0A504YE14</accession>
<feature type="non-terminal residue" evidence="2">
    <location>
        <position position="1"/>
    </location>
</feature>
<protein>
    <submittedName>
        <fullName evidence="2">Uncharacterized protein</fullName>
    </submittedName>
</protein>
<comment type="caution">
    <text evidence="2">The sequence shown here is derived from an EMBL/GenBank/DDBJ whole genome shotgun (WGS) entry which is preliminary data.</text>
</comment>
<proteinExistence type="predicted"/>
<keyword evidence="3" id="KW-1185">Reference proteome</keyword>
<reference evidence="2 3" key="1">
    <citation type="submission" date="2019-04" db="EMBL/GenBank/DDBJ databases">
        <title>Annotation for the trematode Fasciola gigantica.</title>
        <authorList>
            <person name="Choi Y.-J."/>
        </authorList>
    </citation>
    <scope>NUCLEOTIDE SEQUENCE [LARGE SCALE GENOMIC DNA]</scope>
    <source>
        <strain evidence="2">Uganda_cow_1</strain>
    </source>
</reference>
<sequence length="263" mass="29431">KIFNLCSGKQLDVRNIQYDISQNRLALELSKDQACVNDDLTVQLTTESDETREYKLVNGEYAHVSDKLQCAPCKVIVQLTKNSTWKLNPSNETLQWFGTNEMNAETNATHINVNWTIPMNDDPIGYSIHLRSSNVPFANATLSGSPLFTKPVTKRRDSTTFPVNLCGPYALTLEYNKTTDNGQFPVVLTSSNIFVPCEKDDNLDSLSGEATELFKMKRISILPLICTFVVCAVFTLFSIIQYQMENLQKVGNSANDDGGSMDY</sequence>
<feature type="transmembrane region" description="Helical" evidence="1">
    <location>
        <begin position="221"/>
        <end position="240"/>
    </location>
</feature>
<evidence type="ECO:0000313" key="2">
    <source>
        <dbReference type="EMBL" id="TPP59384.1"/>
    </source>
</evidence>
<dbReference type="EMBL" id="SUNJ01010785">
    <property type="protein sequence ID" value="TPP59384.1"/>
    <property type="molecule type" value="Genomic_DNA"/>
</dbReference>
<dbReference type="Proteomes" id="UP000316759">
    <property type="component" value="Unassembled WGS sequence"/>
</dbReference>
<dbReference type="OrthoDB" id="10642358at2759"/>
<name>A0A504YE14_FASGI</name>